<evidence type="ECO:0000256" key="1">
    <source>
        <dbReference type="SAM" id="MobiDB-lite"/>
    </source>
</evidence>
<proteinExistence type="predicted"/>
<gene>
    <name evidence="2" type="ORF">J2Z70_006330</name>
</gene>
<feature type="non-terminal residue" evidence="2">
    <location>
        <position position="1"/>
    </location>
</feature>
<name>A0ABS4P1E3_9BACL</name>
<organism evidence="2 3">
    <name type="scientific">Paenibacillus silagei</name>
    <dbReference type="NCBI Taxonomy" id="1670801"/>
    <lineage>
        <taxon>Bacteria</taxon>
        <taxon>Bacillati</taxon>
        <taxon>Bacillota</taxon>
        <taxon>Bacilli</taxon>
        <taxon>Bacillales</taxon>
        <taxon>Paenibacillaceae</taxon>
        <taxon>Paenibacillus</taxon>
    </lineage>
</organism>
<reference evidence="2 3" key="1">
    <citation type="submission" date="2021-03" db="EMBL/GenBank/DDBJ databases">
        <title>Genomic Encyclopedia of Type Strains, Phase IV (KMG-IV): sequencing the most valuable type-strain genomes for metagenomic binning, comparative biology and taxonomic classification.</title>
        <authorList>
            <person name="Goeker M."/>
        </authorList>
    </citation>
    <scope>NUCLEOTIDE SEQUENCE [LARGE SCALE GENOMIC DNA]</scope>
    <source>
        <strain evidence="2 3">DSM 101953</strain>
    </source>
</reference>
<evidence type="ECO:0000313" key="2">
    <source>
        <dbReference type="EMBL" id="MBP2116116.1"/>
    </source>
</evidence>
<evidence type="ECO:0000313" key="3">
    <source>
        <dbReference type="Proteomes" id="UP000773462"/>
    </source>
</evidence>
<sequence length="35" mass="3686">NVIGKPITMGQKEARGPNVIGKPITMGQKEAHGPM</sequence>
<feature type="region of interest" description="Disordered" evidence="1">
    <location>
        <begin position="1"/>
        <end position="35"/>
    </location>
</feature>
<keyword evidence="3" id="KW-1185">Reference proteome</keyword>
<comment type="caution">
    <text evidence="2">The sequence shown here is derived from an EMBL/GenBank/DDBJ whole genome shotgun (WGS) entry which is preliminary data.</text>
</comment>
<dbReference type="EMBL" id="JAGGLV010000036">
    <property type="protein sequence ID" value="MBP2116116.1"/>
    <property type="molecule type" value="Genomic_DNA"/>
</dbReference>
<accession>A0ABS4P1E3</accession>
<protein>
    <submittedName>
        <fullName evidence="2">Uncharacterized protein</fullName>
    </submittedName>
</protein>
<dbReference type="Proteomes" id="UP000773462">
    <property type="component" value="Unassembled WGS sequence"/>
</dbReference>